<dbReference type="EMBL" id="CP011307">
    <property type="protein sequence ID" value="ALP92597.1"/>
    <property type="molecule type" value="Genomic_DNA"/>
</dbReference>
<accession>A0A0S2VZS4</accession>
<keyword evidence="1" id="KW-0489">Methyltransferase</keyword>
<keyword evidence="1" id="KW-0808">Transferase</keyword>
<protein>
    <submittedName>
        <fullName evidence="1">Methionine synthase activation domain</fullName>
        <ecNumber evidence="1">2.1.1.13</ecNumber>
    </submittedName>
</protein>
<dbReference type="KEGG" id="ibu:IB211_00201"/>
<dbReference type="Gene3D" id="3.40.109.40">
    <property type="match status" value="1"/>
</dbReference>
<dbReference type="eggNOG" id="COG1410">
    <property type="taxonomic scope" value="Bacteria"/>
</dbReference>
<sequence length="216" mass="23200">MAEIDWKEARRYLGLHRGGGTVDEVLEAGLRDCGRALMACARPRSVWRRFPLALGEGRVETAGLQVESLHLRRHLEGCTAVCLFAATLGPEVDRLLHRASVTDVSRAVMIQACAASLLEVYCDECCAAIAAQTAAEGLTLRPRFSPGYGDFPISCQRALLRALEAPKRIGLTATETMMLTPTKSVTALVGLSPEAAPCRPGGCRACGKADCAFRLE</sequence>
<dbReference type="Proteomes" id="UP000064844">
    <property type="component" value="Chromosome"/>
</dbReference>
<organism evidence="1 2">
    <name type="scientific">Intestinimonas butyriciproducens</name>
    <dbReference type="NCBI Taxonomy" id="1297617"/>
    <lineage>
        <taxon>Bacteria</taxon>
        <taxon>Bacillati</taxon>
        <taxon>Bacillota</taxon>
        <taxon>Clostridia</taxon>
        <taxon>Eubacteriales</taxon>
        <taxon>Intestinimonas</taxon>
    </lineage>
</organism>
<evidence type="ECO:0000313" key="1">
    <source>
        <dbReference type="EMBL" id="ALP92597.1"/>
    </source>
</evidence>
<dbReference type="GO" id="GO:0008705">
    <property type="term" value="F:methionine synthase activity"/>
    <property type="evidence" value="ECO:0007669"/>
    <property type="project" value="UniProtKB-EC"/>
</dbReference>
<name>A0A0S2VZS4_9FIRM</name>
<dbReference type="RefSeq" id="WP_058116828.1">
    <property type="nucleotide sequence ID" value="NZ_CALICV010000030.1"/>
</dbReference>
<dbReference type="GO" id="GO:0032259">
    <property type="term" value="P:methylation"/>
    <property type="evidence" value="ECO:0007669"/>
    <property type="project" value="UniProtKB-KW"/>
</dbReference>
<dbReference type="STRING" id="1297617.IB211_00201"/>
<reference evidence="1 2" key="1">
    <citation type="journal article" date="2015" name="Nat. Commun.">
        <title>Production of butyrate from lysine and the Amadori product fructoselysine by a human gut commensal.</title>
        <authorList>
            <person name="Bui T.P."/>
            <person name="Ritari J."/>
            <person name="Boeren S."/>
            <person name="de Waard P."/>
            <person name="Plugge C.M."/>
            <person name="de Vos W.M."/>
        </authorList>
    </citation>
    <scope>NUCLEOTIDE SEQUENCE [LARGE SCALE GENOMIC DNA]</scope>
    <source>
        <strain evidence="1 2">AF211</strain>
    </source>
</reference>
<dbReference type="PATRIC" id="fig|1297617.4.peg.201"/>
<evidence type="ECO:0000313" key="2">
    <source>
        <dbReference type="Proteomes" id="UP000064844"/>
    </source>
</evidence>
<proteinExistence type="predicted"/>
<gene>
    <name evidence="1" type="ORF">IB211_00201</name>
</gene>
<reference evidence="2" key="2">
    <citation type="submission" date="2015-04" db="EMBL/GenBank/DDBJ databases">
        <title>A butyrogenic pathway from the amino acid lysine in a human gut commensal.</title>
        <authorList>
            <person name="de Vos W.M."/>
            <person name="Bui N.T.P."/>
            <person name="Plugge C.M."/>
            <person name="Ritari J."/>
        </authorList>
    </citation>
    <scope>NUCLEOTIDE SEQUENCE [LARGE SCALE GENOMIC DNA]</scope>
    <source>
        <strain evidence="2">AF211</strain>
    </source>
</reference>
<keyword evidence="2" id="KW-1185">Reference proteome</keyword>
<dbReference type="InterPro" id="IPR037010">
    <property type="entry name" value="VitB12-dep_Met_synth_activ_sf"/>
</dbReference>
<dbReference type="SUPFAM" id="SSF56507">
    <property type="entry name" value="Methionine synthase activation domain-like"/>
    <property type="match status" value="1"/>
</dbReference>
<dbReference type="EC" id="2.1.1.13" evidence="1"/>
<dbReference type="AlphaFoldDB" id="A0A0S2VZS4"/>